<accession>A0A7J0D8A2</accession>
<name>A0A7J0D8A2_9ERIC</name>
<protein>
    <submittedName>
        <fullName evidence="3">Uncharacterized protein</fullName>
    </submittedName>
</protein>
<evidence type="ECO:0000313" key="4">
    <source>
        <dbReference type="Proteomes" id="UP000585474"/>
    </source>
</evidence>
<sequence>MLPVLLQQMKPPPALYPPLLRLVQSLPLTTSYQTLSYALASFAFYAYAALTFAPSFSSASAFAFAGGSPLHLELGAASIAYTSAGASMSFGTQTSRDTLRSASSTRGPKRISESKGRIAPKQKRSSSKGRFKKQSRNKEEVHKCLTLPPATEENTYARPPTSSGASCSRTTDFTTGESENGPSTGERSTIALALALPTFAPATFAFGSTRNCKVGLDVVGDLQRTQKLGLRTHDLDRYLLDLHFLKRVELNAPLPLRLKLSLPLPYTAFSF</sequence>
<evidence type="ECO:0000313" key="2">
    <source>
        <dbReference type="EMBL" id="GFS28334.1"/>
    </source>
</evidence>
<gene>
    <name evidence="2" type="ORF">Acr_00g0001210</name>
    <name evidence="3" type="ORF">Acr_00g0001250</name>
</gene>
<feature type="compositionally biased region" description="Basic residues" evidence="1">
    <location>
        <begin position="118"/>
        <end position="135"/>
    </location>
</feature>
<dbReference type="EMBL" id="BJWL01000039">
    <property type="protein sequence ID" value="GFS28334.1"/>
    <property type="molecule type" value="Genomic_DNA"/>
</dbReference>
<dbReference type="AlphaFoldDB" id="A0A7J0D8A2"/>
<proteinExistence type="predicted"/>
<dbReference type="EMBL" id="BJWL01000040">
    <property type="protein sequence ID" value="GFS28345.1"/>
    <property type="molecule type" value="Genomic_DNA"/>
</dbReference>
<evidence type="ECO:0000313" key="3">
    <source>
        <dbReference type="EMBL" id="GFS28345.1"/>
    </source>
</evidence>
<feature type="compositionally biased region" description="Polar residues" evidence="1">
    <location>
        <begin position="160"/>
        <end position="186"/>
    </location>
</feature>
<evidence type="ECO:0000256" key="1">
    <source>
        <dbReference type="SAM" id="MobiDB-lite"/>
    </source>
</evidence>
<keyword evidence="4" id="KW-1185">Reference proteome</keyword>
<feature type="region of interest" description="Disordered" evidence="1">
    <location>
        <begin position="90"/>
        <end position="186"/>
    </location>
</feature>
<feature type="compositionally biased region" description="Polar residues" evidence="1">
    <location>
        <begin position="90"/>
        <end position="106"/>
    </location>
</feature>
<reference evidence="4" key="1">
    <citation type="submission" date="2019-07" db="EMBL/GenBank/DDBJ databases">
        <title>De Novo Assembly of kiwifruit Actinidia rufa.</title>
        <authorList>
            <person name="Sugita-Konishi S."/>
            <person name="Sato K."/>
            <person name="Mori E."/>
            <person name="Abe Y."/>
            <person name="Kisaki G."/>
            <person name="Hamano K."/>
            <person name="Suezawa K."/>
            <person name="Otani M."/>
            <person name="Fukuda T."/>
            <person name="Manabe T."/>
            <person name="Gomi K."/>
            <person name="Tabuchi M."/>
            <person name="Akimitsu K."/>
            <person name="Kataoka I."/>
        </authorList>
    </citation>
    <scope>NUCLEOTIDE SEQUENCE [LARGE SCALE GENOMIC DNA]</scope>
    <source>
        <strain evidence="4">cv. Fuchu</strain>
        <strain evidence="2">Fuchu</strain>
    </source>
</reference>
<organism evidence="3 4">
    <name type="scientific">Actinidia rufa</name>
    <dbReference type="NCBI Taxonomy" id="165716"/>
    <lineage>
        <taxon>Eukaryota</taxon>
        <taxon>Viridiplantae</taxon>
        <taxon>Streptophyta</taxon>
        <taxon>Embryophyta</taxon>
        <taxon>Tracheophyta</taxon>
        <taxon>Spermatophyta</taxon>
        <taxon>Magnoliopsida</taxon>
        <taxon>eudicotyledons</taxon>
        <taxon>Gunneridae</taxon>
        <taxon>Pentapetalae</taxon>
        <taxon>asterids</taxon>
        <taxon>Ericales</taxon>
        <taxon>Actinidiaceae</taxon>
        <taxon>Actinidia</taxon>
    </lineage>
</organism>
<reference evidence="3" key="2">
    <citation type="submission" date="2020-08" db="EMBL/GenBank/DDBJ databases">
        <title>De Novo Assembly of kiwifruit Actinidia rufa.</title>
        <authorList>
            <person name="Sugita-Konishi S."/>
            <person name="Sato K."/>
            <person name="Mori E."/>
            <person name="Abe Y."/>
            <person name="Kisaki G."/>
            <person name="Hamano K."/>
            <person name="Suezawa K."/>
            <person name="Otani M."/>
            <person name="Fukuda T."/>
            <person name="Manabe T."/>
            <person name="Gomi K."/>
            <person name="Tabuchi M."/>
            <person name="Akimitsu K."/>
            <person name="Kataoka I."/>
        </authorList>
    </citation>
    <scope>NUCLEOTIDE SEQUENCE</scope>
    <source>
        <strain evidence="3">Fuchu</strain>
    </source>
</reference>
<dbReference type="Proteomes" id="UP000585474">
    <property type="component" value="Unassembled WGS sequence"/>
</dbReference>
<comment type="caution">
    <text evidence="3">The sequence shown here is derived from an EMBL/GenBank/DDBJ whole genome shotgun (WGS) entry which is preliminary data.</text>
</comment>